<proteinExistence type="predicted"/>
<organism evidence="1 2">
    <name type="scientific">Holtiella tumoricola</name>
    <dbReference type="NCBI Taxonomy" id="3018743"/>
    <lineage>
        <taxon>Bacteria</taxon>
        <taxon>Bacillati</taxon>
        <taxon>Bacillota</taxon>
        <taxon>Clostridia</taxon>
        <taxon>Lachnospirales</taxon>
        <taxon>Cellulosilyticaceae</taxon>
        <taxon>Holtiella</taxon>
    </lineage>
</organism>
<evidence type="ECO:0000313" key="1">
    <source>
        <dbReference type="EMBL" id="MDA3732335.1"/>
    </source>
</evidence>
<protein>
    <submittedName>
        <fullName evidence="1">Uncharacterized protein</fullName>
    </submittedName>
</protein>
<dbReference type="Proteomes" id="UP001169242">
    <property type="component" value="Unassembled WGS sequence"/>
</dbReference>
<keyword evidence="2" id="KW-1185">Reference proteome</keyword>
<gene>
    <name evidence="1" type="ORF">PBV87_12640</name>
</gene>
<name>A0AA42J1F4_9FIRM</name>
<dbReference type="EMBL" id="JAQIFT010000046">
    <property type="protein sequence ID" value="MDA3732335.1"/>
    <property type="molecule type" value="Genomic_DNA"/>
</dbReference>
<sequence length="41" mass="4871">MKDSGKWMYYEYGKALQKNKLSDVLGIPLTLMRKPMKHQEI</sequence>
<accession>A0AA42J1F4</accession>
<evidence type="ECO:0000313" key="2">
    <source>
        <dbReference type="Proteomes" id="UP001169242"/>
    </source>
</evidence>
<dbReference type="RefSeq" id="WP_271012519.1">
    <property type="nucleotide sequence ID" value="NZ_JAQIFT010000046.1"/>
</dbReference>
<dbReference type="AlphaFoldDB" id="A0AA42J1F4"/>
<comment type="caution">
    <text evidence="1">The sequence shown here is derived from an EMBL/GenBank/DDBJ whole genome shotgun (WGS) entry which is preliminary data.</text>
</comment>
<reference evidence="1" key="1">
    <citation type="journal article" date="2023" name="Int. J. Syst. Evol. Microbiol.">
        <title>&lt;i&gt;Holtiella tumoricola&lt;/i&gt; gen. nov. sp. nov., isolated from a human clinical sample.</title>
        <authorList>
            <person name="Allen-Vercoe E."/>
            <person name="Daigneault M.C."/>
            <person name="Vancuren S.J."/>
            <person name="Cochrane K."/>
            <person name="O'Neal L.L."/>
            <person name="Sankaranarayanan K."/>
            <person name="Lawson P.A."/>
        </authorList>
    </citation>
    <scope>NUCLEOTIDE SEQUENCE</scope>
    <source>
        <strain evidence="1">CC70A</strain>
    </source>
</reference>